<evidence type="ECO:0000256" key="5">
    <source>
        <dbReference type="SAM" id="Phobius"/>
    </source>
</evidence>
<feature type="transmembrane region" description="Helical" evidence="5">
    <location>
        <begin position="121"/>
        <end position="146"/>
    </location>
</feature>
<dbReference type="EMBL" id="LWQS01000098">
    <property type="protein sequence ID" value="OAN39414.1"/>
    <property type="molecule type" value="Genomic_DNA"/>
</dbReference>
<name>A0A178LXH1_9CHLR</name>
<dbReference type="OrthoDB" id="9761985at2"/>
<evidence type="ECO:0000313" key="8">
    <source>
        <dbReference type="Proteomes" id="UP000078287"/>
    </source>
</evidence>
<feature type="domain" description="PABS" evidence="6">
    <location>
        <begin position="348"/>
        <end position="497"/>
    </location>
</feature>
<feature type="transmembrane region" description="Helical" evidence="5">
    <location>
        <begin position="82"/>
        <end position="101"/>
    </location>
</feature>
<dbReference type="PANTHER" id="PTHR43317:SF1">
    <property type="entry name" value="THERMOSPERMINE SYNTHASE ACAULIS5"/>
    <property type="match status" value="1"/>
</dbReference>
<evidence type="ECO:0000256" key="2">
    <source>
        <dbReference type="ARBA" id="ARBA00022679"/>
    </source>
</evidence>
<dbReference type="PROSITE" id="PS51006">
    <property type="entry name" value="PABS_2"/>
    <property type="match status" value="1"/>
</dbReference>
<dbReference type="AlphaFoldDB" id="A0A178LXH1"/>
<keyword evidence="8" id="KW-1185">Reference proteome</keyword>
<dbReference type="SUPFAM" id="SSF103473">
    <property type="entry name" value="MFS general substrate transporter"/>
    <property type="match status" value="1"/>
</dbReference>
<organism evidence="7 8">
    <name type="scientific">Chloroflexus islandicus</name>
    <dbReference type="NCBI Taxonomy" id="1707952"/>
    <lineage>
        <taxon>Bacteria</taxon>
        <taxon>Bacillati</taxon>
        <taxon>Chloroflexota</taxon>
        <taxon>Chloroflexia</taxon>
        <taxon>Chloroflexales</taxon>
        <taxon>Chloroflexineae</taxon>
        <taxon>Chloroflexaceae</taxon>
        <taxon>Chloroflexus</taxon>
    </lineage>
</organism>
<gene>
    <name evidence="7" type="ORF">A6A03_19580</name>
</gene>
<dbReference type="RefSeq" id="WP_066791039.1">
    <property type="nucleotide sequence ID" value="NZ_LWQS01000098.1"/>
</dbReference>
<feature type="transmembrane region" description="Helical" evidence="5">
    <location>
        <begin position="18"/>
        <end position="37"/>
    </location>
</feature>
<dbReference type="SUPFAM" id="SSF53335">
    <property type="entry name" value="S-adenosyl-L-methionine-dependent methyltransferases"/>
    <property type="match status" value="1"/>
</dbReference>
<dbReference type="GO" id="GO:0016740">
    <property type="term" value="F:transferase activity"/>
    <property type="evidence" value="ECO:0007669"/>
    <property type="project" value="UniProtKB-UniRule"/>
</dbReference>
<dbReference type="Gene3D" id="3.40.50.150">
    <property type="entry name" value="Vaccinia Virus protein VP39"/>
    <property type="match status" value="1"/>
</dbReference>
<comment type="caution">
    <text evidence="7">The sequence shown here is derived from an EMBL/GenBank/DDBJ whole genome shotgun (WGS) entry which is preliminary data.</text>
</comment>
<evidence type="ECO:0000256" key="4">
    <source>
        <dbReference type="PROSITE-ProRule" id="PRU00354"/>
    </source>
</evidence>
<keyword evidence="2 4" id="KW-0808">Transferase</keyword>
<protein>
    <submittedName>
        <fullName evidence="7">Spermidine synthase</fullName>
    </submittedName>
</protein>
<dbReference type="Proteomes" id="UP000078287">
    <property type="component" value="Unassembled WGS sequence"/>
</dbReference>
<dbReference type="InterPro" id="IPR029063">
    <property type="entry name" value="SAM-dependent_MTases_sf"/>
</dbReference>
<keyword evidence="3 4" id="KW-0620">Polyamine biosynthesis</keyword>
<reference evidence="7 8" key="1">
    <citation type="submission" date="2016-04" db="EMBL/GenBank/DDBJ databases">
        <title>Chloroflexus islandicus sp. nov., a thermophilic filamentous anoxygenic phototrophic bacterium from geyser Strokkur (Iceland).</title>
        <authorList>
            <person name="Gaisin V.A."/>
            <person name="Kalashnikov A.M."/>
            <person name="Sukhacheva M.V."/>
            <person name="Grouzdev D.S."/>
            <person name="Ivanov T.M."/>
            <person name="Kuznetsov B."/>
            <person name="Gorlenko V.M."/>
        </authorList>
    </citation>
    <scope>NUCLEOTIDE SEQUENCE [LARGE SCALE GENOMIC DNA]</scope>
    <source>
        <strain evidence="8">isl-2</strain>
    </source>
</reference>
<dbReference type="NCBIfam" id="NF037959">
    <property type="entry name" value="MFS_SpdSyn"/>
    <property type="match status" value="1"/>
</dbReference>
<feature type="transmembrane region" description="Helical" evidence="5">
    <location>
        <begin position="49"/>
        <end position="70"/>
    </location>
</feature>
<feature type="transmembrane region" description="Helical" evidence="5">
    <location>
        <begin position="215"/>
        <end position="232"/>
    </location>
</feature>
<dbReference type="CDD" id="cd02440">
    <property type="entry name" value="AdoMet_MTases"/>
    <property type="match status" value="1"/>
</dbReference>
<dbReference type="STRING" id="1707952.A6A03_19580"/>
<dbReference type="InterPro" id="IPR036259">
    <property type="entry name" value="MFS_trans_sf"/>
</dbReference>
<feature type="active site" description="Proton acceptor" evidence="4">
    <location>
        <position position="407"/>
    </location>
</feature>
<dbReference type="Gene3D" id="1.20.1250.20">
    <property type="entry name" value="MFS general substrate transporter like domains"/>
    <property type="match status" value="1"/>
</dbReference>
<dbReference type="PANTHER" id="PTHR43317">
    <property type="entry name" value="THERMOSPERMINE SYNTHASE ACAULIS5"/>
    <property type="match status" value="1"/>
</dbReference>
<feature type="transmembrane region" description="Helical" evidence="5">
    <location>
        <begin position="166"/>
        <end position="186"/>
    </location>
</feature>
<dbReference type="GO" id="GO:0006596">
    <property type="term" value="P:polyamine biosynthetic process"/>
    <property type="evidence" value="ECO:0007669"/>
    <property type="project" value="UniProtKB-UniRule"/>
</dbReference>
<keyword evidence="5" id="KW-0812">Transmembrane</keyword>
<dbReference type="InterPro" id="IPR030374">
    <property type="entry name" value="PABS"/>
</dbReference>
<dbReference type="Pfam" id="PF01564">
    <property type="entry name" value="Spermine_synth"/>
    <property type="match status" value="1"/>
</dbReference>
<evidence type="ECO:0000256" key="3">
    <source>
        <dbReference type="ARBA" id="ARBA00023115"/>
    </source>
</evidence>
<comment type="similarity">
    <text evidence="1">Belongs to the spermidine/spermine synthase family.</text>
</comment>
<sequence length="557" mass="60703">MADKTFPIGARRAGNDRLLLAVVFLAGIGTLGIEMVMPRMLAPFFGTSQPIWAVVIGMTLVYLAVGYRLGGVLADRRPDWRLLFQLIGWAGLSCAIIPFIARPILSVAQGALRNVAAGGFLAALIGVILLFAVPVTLMAMVGPFAIRLQLRQAEDVERAGRTAGTISALSTIGSIIGTFLTVLVLIPTIGVASTLFLFAGFLVVLSLIGLRDPRGLLLVATVALLAAAYQLNTGTIKAADCRNCRLIAEYESDYNYIQVAEQEVTYASGTVDRRRVLILNEGLALHSIYRLKYRETGDPLDLLTDGGPWDYFTVAPYLYPNTNPDDIRSLALLGAAAGSIAQQFLAIYGPDTVIDAVEIDRKISEVGRRYFDMADGTAQAPYFTTYNDDARYWLAQTDRQYDVIGMDAYHQPYIPFHLTTVEFFQEVKAKLTPRGVAVVNAGRPASGDDRLVNALASTMAAVFPQVYIIDTRFSNAIVIGVNQPVGDGVVNFIENAARIDIPALQLVMYWSLYEGRFGPLREFTPAMAQFQPFTDDHAPVEQLIDGLIFSEAGKIVQ</sequence>
<evidence type="ECO:0000259" key="6">
    <source>
        <dbReference type="PROSITE" id="PS51006"/>
    </source>
</evidence>
<accession>A0A178LXH1</accession>
<proteinExistence type="inferred from homology"/>
<feature type="transmembrane region" description="Helical" evidence="5">
    <location>
        <begin position="192"/>
        <end position="210"/>
    </location>
</feature>
<keyword evidence="5" id="KW-0472">Membrane</keyword>
<evidence type="ECO:0000313" key="7">
    <source>
        <dbReference type="EMBL" id="OAN39414.1"/>
    </source>
</evidence>
<keyword evidence="5" id="KW-1133">Transmembrane helix</keyword>
<evidence type="ECO:0000256" key="1">
    <source>
        <dbReference type="ARBA" id="ARBA00007867"/>
    </source>
</evidence>